<gene>
    <name evidence="1" type="ORF">GWI33_006334</name>
</gene>
<name>A0A834IKJ1_RHYFE</name>
<dbReference type="AlphaFoldDB" id="A0A834IKJ1"/>
<evidence type="ECO:0000313" key="2">
    <source>
        <dbReference type="Proteomes" id="UP000625711"/>
    </source>
</evidence>
<accession>A0A834IKJ1</accession>
<sequence length="137" mass="15762">MTRCDLVRSFVEEDWRQTCRILYSSASIQGRIKRRIRKNATPQSRGSSAPFYRLKRNLVNDLLLRGGICPDTDPRCAFELVPPSAGCLGPPRLHKTPMFVYMGTYSHKLSKQTNRLTFVSYLHVILPAIFIESFRDL</sequence>
<evidence type="ECO:0000313" key="1">
    <source>
        <dbReference type="EMBL" id="KAF7280158.1"/>
    </source>
</evidence>
<proteinExistence type="predicted"/>
<organism evidence="1 2">
    <name type="scientific">Rhynchophorus ferrugineus</name>
    <name type="common">Red palm weevil</name>
    <name type="synonym">Curculio ferrugineus</name>
    <dbReference type="NCBI Taxonomy" id="354439"/>
    <lineage>
        <taxon>Eukaryota</taxon>
        <taxon>Metazoa</taxon>
        <taxon>Ecdysozoa</taxon>
        <taxon>Arthropoda</taxon>
        <taxon>Hexapoda</taxon>
        <taxon>Insecta</taxon>
        <taxon>Pterygota</taxon>
        <taxon>Neoptera</taxon>
        <taxon>Endopterygota</taxon>
        <taxon>Coleoptera</taxon>
        <taxon>Polyphaga</taxon>
        <taxon>Cucujiformia</taxon>
        <taxon>Curculionidae</taxon>
        <taxon>Dryophthorinae</taxon>
        <taxon>Rhynchophorus</taxon>
    </lineage>
</organism>
<protein>
    <submittedName>
        <fullName evidence="1">Uncharacterized protein</fullName>
    </submittedName>
</protein>
<reference evidence="1" key="1">
    <citation type="submission" date="2020-08" db="EMBL/GenBank/DDBJ databases">
        <title>Genome sequencing and assembly of the red palm weevil Rhynchophorus ferrugineus.</title>
        <authorList>
            <person name="Dias G.B."/>
            <person name="Bergman C.M."/>
            <person name="Manee M."/>
        </authorList>
    </citation>
    <scope>NUCLEOTIDE SEQUENCE</scope>
    <source>
        <strain evidence="1">AA-2017</strain>
        <tissue evidence="1">Whole larva</tissue>
    </source>
</reference>
<dbReference type="EMBL" id="JAACXV010000318">
    <property type="protein sequence ID" value="KAF7280158.1"/>
    <property type="molecule type" value="Genomic_DNA"/>
</dbReference>
<dbReference type="Proteomes" id="UP000625711">
    <property type="component" value="Unassembled WGS sequence"/>
</dbReference>
<comment type="caution">
    <text evidence="1">The sequence shown here is derived from an EMBL/GenBank/DDBJ whole genome shotgun (WGS) entry which is preliminary data.</text>
</comment>
<keyword evidence="2" id="KW-1185">Reference proteome</keyword>